<evidence type="ECO:0000313" key="3">
    <source>
        <dbReference type="EMBL" id="MBA8944865.1"/>
    </source>
</evidence>
<dbReference type="PANTHER" id="PTHR35526:SF3">
    <property type="entry name" value="ANTI-SIGMA-F FACTOR RSBW"/>
    <property type="match status" value="1"/>
</dbReference>
<reference evidence="3 4" key="1">
    <citation type="submission" date="2020-08" db="EMBL/GenBank/DDBJ databases">
        <title>Genomic Encyclopedia of Type Strains, Phase III (KMG-III): the genomes of soil and plant-associated and newly described type strains.</title>
        <authorList>
            <person name="Whitman W."/>
        </authorList>
    </citation>
    <scope>NUCLEOTIDE SEQUENCE [LARGE SCALE GENOMIC DNA]</scope>
    <source>
        <strain evidence="3 4">CECT 3271</strain>
    </source>
</reference>
<dbReference type="InterPro" id="IPR036890">
    <property type="entry name" value="HATPase_C_sf"/>
</dbReference>
<sequence>MSNVTDPSAAGACLGTAGPAGSARPHAQVSPRNRGFLVVVALPATPRAVPRLRRLAREVARGHRLSEAAEEALTVIVSELGTNVVLHSGSTEMQVMFEIDATCLTVGVRDCGHWRQRPAPRCESADMDAAFGRGLALVDAYSVETTVLRSAEGTLVRSVIAL</sequence>
<keyword evidence="1" id="KW-0808">Transferase</keyword>
<dbReference type="CDD" id="cd16936">
    <property type="entry name" value="HATPase_RsbW-like"/>
    <property type="match status" value="1"/>
</dbReference>
<gene>
    <name evidence="3" type="ORF">FHS33_003308</name>
</gene>
<dbReference type="Pfam" id="PF13581">
    <property type="entry name" value="HATPase_c_2"/>
    <property type="match status" value="1"/>
</dbReference>
<name>A0AA40VGM9_9ACTN</name>
<dbReference type="SUPFAM" id="SSF55874">
    <property type="entry name" value="ATPase domain of HSP90 chaperone/DNA topoisomerase II/histidine kinase"/>
    <property type="match status" value="1"/>
</dbReference>
<keyword evidence="1" id="KW-0418">Kinase</keyword>
<dbReference type="Proteomes" id="UP000530412">
    <property type="component" value="Unassembled WGS sequence"/>
</dbReference>
<protein>
    <submittedName>
        <fullName evidence="3">Anti-sigma regulatory factor (Ser/Thr protein kinase)</fullName>
    </submittedName>
</protein>
<evidence type="ECO:0000259" key="2">
    <source>
        <dbReference type="Pfam" id="PF13581"/>
    </source>
</evidence>
<dbReference type="Gene3D" id="3.30.565.10">
    <property type="entry name" value="Histidine kinase-like ATPase, C-terminal domain"/>
    <property type="match status" value="1"/>
</dbReference>
<feature type="domain" description="Histidine kinase/HSP90-like ATPase" evidence="2">
    <location>
        <begin position="42"/>
        <end position="157"/>
    </location>
</feature>
<comment type="caution">
    <text evidence="3">The sequence shown here is derived from an EMBL/GenBank/DDBJ whole genome shotgun (WGS) entry which is preliminary data.</text>
</comment>
<dbReference type="PANTHER" id="PTHR35526">
    <property type="entry name" value="ANTI-SIGMA-F FACTOR RSBW-RELATED"/>
    <property type="match status" value="1"/>
</dbReference>
<dbReference type="RefSeq" id="WP_233452595.1">
    <property type="nucleotide sequence ID" value="NZ_BMSU01000003.1"/>
</dbReference>
<dbReference type="InterPro" id="IPR050267">
    <property type="entry name" value="Anti-sigma-factor_SerPK"/>
</dbReference>
<evidence type="ECO:0000256" key="1">
    <source>
        <dbReference type="ARBA" id="ARBA00022527"/>
    </source>
</evidence>
<keyword evidence="1" id="KW-0723">Serine/threonine-protein kinase</keyword>
<dbReference type="GO" id="GO:0004674">
    <property type="term" value="F:protein serine/threonine kinase activity"/>
    <property type="evidence" value="ECO:0007669"/>
    <property type="project" value="UniProtKB-KW"/>
</dbReference>
<evidence type="ECO:0000313" key="4">
    <source>
        <dbReference type="Proteomes" id="UP000530412"/>
    </source>
</evidence>
<accession>A0AA40VGM9</accession>
<organism evidence="3 4">
    <name type="scientific">Streptomyces calvus</name>
    <dbReference type="NCBI Taxonomy" id="67282"/>
    <lineage>
        <taxon>Bacteria</taxon>
        <taxon>Bacillati</taxon>
        <taxon>Actinomycetota</taxon>
        <taxon>Actinomycetes</taxon>
        <taxon>Kitasatosporales</taxon>
        <taxon>Streptomycetaceae</taxon>
        <taxon>Streptomyces</taxon>
    </lineage>
</organism>
<dbReference type="InterPro" id="IPR003594">
    <property type="entry name" value="HATPase_dom"/>
</dbReference>
<dbReference type="EMBL" id="JACJIE010000007">
    <property type="protein sequence ID" value="MBA8944865.1"/>
    <property type="molecule type" value="Genomic_DNA"/>
</dbReference>
<dbReference type="AlphaFoldDB" id="A0AA40VGM9"/>
<proteinExistence type="predicted"/>